<organism evidence="16 17">
    <name type="scientific">Haloquadratum walsbyi J07HQW2</name>
    <dbReference type="NCBI Taxonomy" id="1238425"/>
    <lineage>
        <taxon>Archaea</taxon>
        <taxon>Methanobacteriati</taxon>
        <taxon>Methanobacteriota</taxon>
        <taxon>Stenosarchaea group</taxon>
        <taxon>Halobacteria</taxon>
        <taxon>Halobacteriales</taxon>
        <taxon>Haloferacaceae</taxon>
        <taxon>Haloquadratum</taxon>
    </lineage>
</organism>
<keyword evidence="10 14" id="KW-0949">S-adenosyl-L-methionine</keyword>
<evidence type="ECO:0000313" key="17">
    <source>
        <dbReference type="Proteomes" id="UP000030710"/>
    </source>
</evidence>
<keyword evidence="8 14" id="KW-0489">Methyltransferase</keyword>
<keyword evidence="7 14" id="KW-0963">Cytoplasm</keyword>
<sequence length="200" mass="22651">MQQSRKNEVSVLRYGHRPGRDDRMTTHVGLTARALGADQVIFPDNATQSVETVTDIVTRFGGPFDVKRTDALNRVIREWSGTVVHLTMYGERVQDVTERIRDTCLHKESLLIIIGGEKVPSDVYEWADWNVAVTNQPHSEVAGLAVFLDRLFRGQELDEEWTDAEHVVIPQASGKRVVDTELTETESDEVNTESQSEKRF</sequence>
<comment type="subunit">
    <text evidence="4 14">Homodimer.</text>
</comment>
<comment type="caution">
    <text evidence="14">Lacks conserved residue(s) required for the propagation of feature annotation.</text>
</comment>
<gene>
    <name evidence="16" type="ORF">J07HQW2_01114</name>
</gene>
<dbReference type="InterPro" id="IPR029026">
    <property type="entry name" value="tRNA_m1G_MTases_N"/>
</dbReference>
<dbReference type="EMBL" id="KE356561">
    <property type="protein sequence ID" value="ERG94677.1"/>
    <property type="molecule type" value="Genomic_DNA"/>
</dbReference>
<evidence type="ECO:0000256" key="7">
    <source>
        <dbReference type="ARBA" id="ARBA00022490"/>
    </source>
</evidence>
<dbReference type="CDD" id="cd18083">
    <property type="entry name" value="aTrm56-like"/>
    <property type="match status" value="1"/>
</dbReference>
<dbReference type="SUPFAM" id="SSF75217">
    <property type="entry name" value="alpha/beta knot"/>
    <property type="match status" value="1"/>
</dbReference>
<comment type="similarity">
    <text evidence="3 14">Belongs to the aTrm56 family.</text>
</comment>
<evidence type="ECO:0000256" key="9">
    <source>
        <dbReference type="ARBA" id="ARBA00022679"/>
    </source>
</evidence>
<feature type="binding site" evidence="14">
    <location>
        <position position="86"/>
    </location>
    <ligand>
        <name>S-adenosyl-L-methionine</name>
        <dbReference type="ChEBI" id="CHEBI:59789"/>
    </ligand>
</feature>
<evidence type="ECO:0000256" key="4">
    <source>
        <dbReference type="ARBA" id="ARBA00011738"/>
    </source>
</evidence>
<dbReference type="Proteomes" id="UP000030710">
    <property type="component" value="Unassembled WGS sequence"/>
</dbReference>
<dbReference type="InterPro" id="IPR002845">
    <property type="entry name" value="tRNA_mtfrase_aTrm56"/>
</dbReference>
<evidence type="ECO:0000256" key="8">
    <source>
        <dbReference type="ARBA" id="ARBA00022603"/>
    </source>
</evidence>
<dbReference type="InterPro" id="IPR029028">
    <property type="entry name" value="Alpha/beta_knot_MTases"/>
</dbReference>
<name>U1PLT9_9EURY</name>
<dbReference type="STRING" id="1238425.J07HQW2_01114"/>
<accession>U1PLT9</accession>
<dbReference type="RefSeq" id="WP_021054168.1">
    <property type="nucleotide sequence ID" value="NZ_KE356561.1"/>
</dbReference>
<evidence type="ECO:0000256" key="5">
    <source>
        <dbReference type="ARBA" id="ARBA00012624"/>
    </source>
</evidence>
<proteinExistence type="inferred from homology"/>
<comment type="function">
    <text evidence="1 14">Specifically catalyzes the AdoMet-dependent 2'-O-ribose methylation of cytidine at position 56 in tRNAs.</text>
</comment>
<dbReference type="eggNOG" id="arCOG01857">
    <property type="taxonomic scope" value="Archaea"/>
</dbReference>
<dbReference type="GO" id="GO:0002128">
    <property type="term" value="P:tRNA nucleoside ribose methylation"/>
    <property type="evidence" value="ECO:0007669"/>
    <property type="project" value="UniProtKB-UniRule"/>
</dbReference>
<dbReference type="GO" id="GO:0106059">
    <property type="term" value="F:tRNA (cytidine(56)-2'-O)-methyltransferase activity"/>
    <property type="evidence" value="ECO:0007669"/>
    <property type="project" value="UniProtKB-EC"/>
</dbReference>
<evidence type="ECO:0000256" key="6">
    <source>
        <dbReference type="ARBA" id="ARBA00013709"/>
    </source>
</evidence>
<feature type="binding site" evidence="14">
    <location>
        <begin position="115"/>
        <end position="119"/>
    </location>
    <ligand>
        <name>S-adenosyl-L-methionine</name>
        <dbReference type="ChEBI" id="CHEBI:59789"/>
    </ligand>
</feature>
<dbReference type="HOGENOM" id="CLU_123709_0_0_2"/>
<dbReference type="PANTHER" id="PTHR42197">
    <property type="entry name" value="TRNA (CYTIDINE(56)-2'-O)-METHYLTRANSFERASE"/>
    <property type="match status" value="1"/>
</dbReference>
<feature type="region of interest" description="Disordered" evidence="15">
    <location>
        <begin position="178"/>
        <end position="200"/>
    </location>
</feature>
<dbReference type="GO" id="GO:0005737">
    <property type="term" value="C:cytoplasm"/>
    <property type="evidence" value="ECO:0007669"/>
    <property type="project" value="UniProtKB-SubCell"/>
</dbReference>
<evidence type="ECO:0000256" key="3">
    <source>
        <dbReference type="ARBA" id="ARBA00010324"/>
    </source>
</evidence>
<dbReference type="HAMAP" id="MF_00077">
    <property type="entry name" value="tRNA_methyltr_aTrm56"/>
    <property type="match status" value="1"/>
</dbReference>
<keyword evidence="11 14" id="KW-0819">tRNA processing</keyword>
<evidence type="ECO:0000313" key="16">
    <source>
        <dbReference type="EMBL" id="ERG94677.1"/>
    </source>
</evidence>
<dbReference type="NCBIfam" id="NF003048">
    <property type="entry name" value="PRK03958.1"/>
    <property type="match status" value="1"/>
</dbReference>
<protein>
    <recommendedName>
        <fullName evidence="6 14">tRNA (cytidine(56)-2'-O)-methyltransferase</fullName>
        <ecNumber evidence="5 14">2.1.1.206</ecNumber>
    </recommendedName>
    <alternativeName>
        <fullName evidence="12 14">tRNA ribose 2'-O-methyltransferase aTrm56</fullName>
    </alternativeName>
</protein>
<keyword evidence="9 14" id="KW-0808">Transferase</keyword>
<dbReference type="EC" id="2.1.1.206" evidence="5 14"/>
<evidence type="ECO:0000256" key="14">
    <source>
        <dbReference type="HAMAP-Rule" id="MF_00077"/>
    </source>
</evidence>
<evidence type="ECO:0000256" key="12">
    <source>
        <dbReference type="ARBA" id="ARBA00029826"/>
    </source>
</evidence>
<evidence type="ECO:0000256" key="15">
    <source>
        <dbReference type="SAM" id="MobiDB-lite"/>
    </source>
</evidence>
<comment type="catalytic activity">
    <reaction evidence="13 14">
        <text>cytidine(56) in tRNA + S-adenosyl-L-methionine = 2'-O-methylcytidine(56) in tRNA + S-adenosyl-L-homocysteine + H(+)</text>
        <dbReference type="Rhea" id="RHEA:42968"/>
        <dbReference type="Rhea" id="RHEA-COMP:10308"/>
        <dbReference type="Rhea" id="RHEA-COMP:10309"/>
        <dbReference type="ChEBI" id="CHEBI:15378"/>
        <dbReference type="ChEBI" id="CHEBI:57856"/>
        <dbReference type="ChEBI" id="CHEBI:59789"/>
        <dbReference type="ChEBI" id="CHEBI:74495"/>
        <dbReference type="ChEBI" id="CHEBI:82748"/>
        <dbReference type="EC" id="2.1.1.206"/>
    </reaction>
</comment>
<evidence type="ECO:0000256" key="13">
    <source>
        <dbReference type="ARBA" id="ARBA00047792"/>
    </source>
</evidence>
<reference evidence="16 17" key="1">
    <citation type="journal article" date="2013" name="PLoS ONE">
        <title>Assembly-driven community genomics of a hypersaline microbial ecosystem.</title>
        <authorList>
            <person name="Podell S."/>
            <person name="Ugalde J.A."/>
            <person name="Narasingarao P."/>
            <person name="Banfield J.F."/>
            <person name="Heidelberg K.B."/>
            <person name="Allen E.E."/>
        </authorList>
    </citation>
    <scope>NUCLEOTIDE SEQUENCE [LARGE SCALE GENOMIC DNA]</scope>
    <source>
        <strain evidence="17">J07HQW2</strain>
    </source>
</reference>
<evidence type="ECO:0000256" key="10">
    <source>
        <dbReference type="ARBA" id="ARBA00022691"/>
    </source>
</evidence>
<evidence type="ECO:0000256" key="2">
    <source>
        <dbReference type="ARBA" id="ARBA00004496"/>
    </source>
</evidence>
<feature type="compositionally biased region" description="Acidic residues" evidence="15">
    <location>
        <begin position="181"/>
        <end position="191"/>
    </location>
</feature>
<dbReference type="Gene3D" id="3.40.1280.10">
    <property type="match status" value="1"/>
</dbReference>
<dbReference type="PIRSF" id="PIRSF016123">
    <property type="entry name" value="UCP016123"/>
    <property type="match status" value="1"/>
</dbReference>
<comment type="subcellular location">
    <subcellularLocation>
        <location evidence="2 14">Cytoplasm</location>
    </subcellularLocation>
</comment>
<dbReference type="PANTHER" id="PTHR42197:SF1">
    <property type="entry name" value="TRNA (CYTIDINE(56)-2'-O)-METHYLTRANSFERASE"/>
    <property type="match status" value="1"/>
</dbReference>
<dbReference type="AlphaFoldDB" id="U1PLT9"/>
<evidence type="ECO:0000256" key="1">
    <source>
        <dbReference type="ARBA" id="ARBA00003959"/>
    </source>
</evidence>
<evidence type="ECO:0000256" key="11">
    <source>
        <dbReference type="ARBA" id="ARBA00022694"/>
    </source>
</evidence>
<dbReference type="Pfam" id="PF01994">
    <property type="entry name" value="Trm56"/>
    <property type="match status" value="1"/>
</dbReference>